<feature type="domain" description="BAR" evidence="1">
    <location>
        <begin position="11"/>
        <end position="186"/>
    </location>
</feature>
<evidence type="ECO:0000313" key="2">
    <source>
        <dbReference type="EMBL" id="OHT05525.1"/>
    </source>
</evidence>
<name>A0A1J4K7W9_9EUKA</name>
<accession>A0A1J4K7W9</accession>
<evidence type="ECO:0000259" key="1">
    <source>
        <dbReference type="Pfam" id="PF16746"/>
    </source>
</evidence>
<organism evidence="2 3">
    <name type="scientific">Tritrichomonas foetus</name>
    <dbReference type="NCBI Taxonomy" id="1144522"/>
    <lineage>
        <taxon>Eukaryota</taxon>
        <taxon>Metamonada</taxon>
        <taxon>Parabasalia</taxon>
        <taxon>Tritrichomonadida</taxon>
        <taxon>Tritrichomonadidae</taxon>
        <taxon>Tritrichomonas</taxon>
    </lineage>
</organism>
<dbReference type="VEuPathDB" id="TrichDB:TRFO_26733"/>
<keyword evidence="3" id="KW-1185">Reference proteome</keyword>
<comment type="caution">
    <text evidence="2">The sequence shown here is derived from an EMBL/GenBank/DDBJ whole genome shotgun (WGS) entry which is preliminary data.</text>
</comment>
<dbReference type="Pfam" id="PF16746">
    <property type="entry name" value="BAR_3"/>
    <property type="match status" value="1"/>
</dbReference>
<dbReference type="SUPFAM" id="SSF103657">
    <property type="entry name" value="BAR/IMD domain-like"/>
    <property type="match status" value="1"/>
</dbReference>
<dbReference type="EMBL" id="MLAK01000755">
    <property type="protein sequence ID" value="OHT05525.1"/>
    <property type="molecule type" value="Genomic_DNA"/>
</dbReference>
<dbReference type="AlphaFoldDB" id="A0A1J4K7W9"/>
<dbReference type="CDD" id="cd07307">
    <property type="entry name" value="BAR"/>
    <property type="match status" value="1"/>
</dbReference>
<dbReference type="GO" id="GO:0005737">
    <property type="term" value="C:cytoplasm"/>
    <property type="evidence" value="ECO:0007669"/>
    <property type="project" value="InterPro"/>
</dbReference>
<dbReference type="InterPro" id="IPR027267">
    <property type="entry name" value="AH/BAR_dom_sf"/>
</dbReference>
<protein>
    <recommendedName>
        <fullName evidence="1">BAR domain-containing protein</fullName>
    </recommendedName>
</protein>
<dbReference type="Gene3D" id="1.20.1270.60">
    <property type="entry name" value="Arfaptin homology (AH) domain/BAR domain"/>
    <property type="match status" value="1"/>
</dbReference>
<sequence length="188" mass="21761">MNDHVEFLNLSPLHLNSLSVRMKEMTQLKEHINATSKTFQAYSEVGAQLCSCMSKLSASFQDYQEFQSDPALKAISDLLNKFQSSLKIHYEQIQDHIITPLKEYVKNDITSVEEKGKEATKAIDAYFKTVENYTMISKKKPQNELDEADVRLKKCHKKACFSDYLFMRSLDLVERRKLIEVLAHVCIF</sequence>
<reference evidence="2" key="1">
    <citation type="submission" date="2016-10" db="EMBL/GenBank/DDBJ databases">
        <authorList>
            <person name="Benchimol M."/>
            <person name="Almeida L.G."/>
            <person name="Vasconcelos A.T."/>
            <person name="Perreira-Neves A."/>
            <person name="Rosa I.A."/>
            <person name="Tasca T."/>
            <person name="Bogo M.R."/>
            <person name="de Souza W."/>
        </authorList>
    </citation>
    <scope>NUCLEOTIDE SEQUENCE [LARGE SCALE GENOMIC DNA]</scope>
    <source>
        <strain evidence="2">K</strain>
    </source>
</reference>
<evidence type="ECO:0000313" key="3">
    <source>
        <dbReference type="Proteomes" id="UP000179807"/>
    </source>
</evidence>
<dbReference type="RefSeq" id="XP_068358661.1">
    <property type="nucleotide sequence ID" value="XM_068505125.1"/>
</dbReference>
<dbReference type="Proteomes" id="UP000179807">
    <property type="component" value="Unassembled WGS sequence"/>
</dbReference>
<dbReference type="GeneID" id="94839829"/>
<dbReference type="InterPro" id="IPR004148">
    <property type="entry name" value="BAR_dom"/>
</dbReference>
<gene>
    <name evidence="2" type="ORF">TRFO_26733</name>
</gene>
<proteinExistence type="predicted"/>